<keyword evidence="1" id="KW-0472">Membrane</keyword>
<dbReference type="AlphaFoldDB" id="A0AAE9ZK16"/>
<feature type="transmembrane region" description="Helical" evidence="1">
    <location>
        <begin position="52"/>
        <end position="70"/>
    </location>
</feature>
<evidence type="ECO:0000313" key="3">
    <source>
        <dbReference type="Proteomes" id="UP001214043"/>
    </source>
</evidence>
<dbReference type="Proteomes" id="UP001214043">
    <property type="component" value="Chromosome"/>
</dbReference>
<feature type="transmembrane region" description="Helical" evidence="1">
    <location>
        <begin position="106"/>
        <end position="125"/>
    </location>
</feature>
<reference evidence="2" key="1">
    <citation type="submission" date="2023-02" db="EMBL/GenBank/DDBJ databases">
        <title>Genome sequence of Hyphococcus flavus.</title>
        <authorList>
            <person name="Rong J.-C."/>
            <person name="Zhao Q."/>
            <person name="Yi M."/>
            <person name="Wu J.-Y."/>
        </authorList>
    </citation>
    <scope>NUCLEOTIDE SEQUENCE</scope>
    <source>
        <strain evidence="2">MCCC 1K03223</strain>
    </source>
</reference>
<evidence type="ECO:0000256" key="1">
    <source>
        <dbReference type="SAM" id="Phobius"/>
    </source>
</evidence>
<keyword evidence="1" id="KW-1133">Transmembrane helix</keyword>
<sequence length="142" mass="15359">MGMYQMFPLLAISLIVYAVLTLTGAVGSADVPWYDVIFIELPMVSGDTWEVTWGDVFLVASIGLLFVELLRSTKTGSESIMNHALSVVVFVIALLLFIIVQGFGNSVFFLFMSMTFLDFMAGFIVTTVTARRDLAVGGVAGG</sequence>
<gene>
    <name evidence="2" type="ORF">PUV54_05100</name>
</gene>
<keyword evidence="1" id="KW-0812">Transmembrane</keyword>
<evidence type="ECO:0000313" key="2">
    <source>
        <dbReference type="EMBL" id="WDI32571.1"/>
    </source>
</evidence>
<dbReference type="RefSeq" id="WP_274494501.1">
    <property type="nucleotide sequence ID" value="NZ_CP118166.1"/>
</dbReference>
<organism evidence="2 3">
    <name type="scientific">Hyphococcus flavus</name>
    <dbReference type="NCBI Taxonomy" id="1866326"/>
    <lineage>
        <taxon>Bacteria</taxon>
        <taxon>Pseudomonadati</taxon>
        <taxon>Pseudomonadota</taxon>
        <taxon>Alphaproteobacteria</taxon>
        <taxon>Parvularculales</taxon>
        <taxon>Parvularculaceae</taxon>
        <taxon>Hyphococcus</taxon>
    </lineage>
</organism>
<feature type="transmembrane region" description="Helical" evidence="1">
    <location>
        <begin position="82"/>
        <end position="100"/>
    </location>
</feature>
<keyword evidence="3" id="KW-1185">Reference proteome</keyword>
<proteinExistence type="predicted"/>
<name>A0AAE9ZK16_9PROT</name>
<dbReference type="KEGG" id="hfl:PUV54_05100"/>
<protein>
    <submittedName>
        <fullName evidence="2">Uncharacterized protein</fullName>
    </submittedName>
</protein>
<dbReference type="EMBL" id="CP118166">
    <property type="protein sequence ID" value="WDI32571.1"/>
    <property type="molecule type" value="Genomic_DNA"/>
</dbReference>
<accession>A0AAE9ZK16</accession>